<proteinExistence type="predicted"/>
<dbReference type="EMBL" id="LN483070">
    <property type="protein sequence ID" value="CEA07804.1"/>
    <property type="molecule type" value="Genomic_DNA"/>
</dbReference>
<dbReference type="PANTHER" id="PTHR43866:SF4">
    <property type="entry name" value="MALONATE-SEMIALDEHYDE DEHYDROGENASE"/>
    <property type="match status" value="1"/>
</dbReference>
<dbReference type="SUPFAM" id="SSF53720">
    <property type="entry name" value="ALDH-like"/>
    <property type="match status" value="1"/>
</dbReference>
<dbReference type="FunFam" id="3.40.309.10:FF:000002">
    <property type="entry name" value="Methylmalonate-semialdehyde dehydrogenase (Acylating)"/>
    <property type="match status" value="1"/>
</dbReference>
<dbReference type="InterPro" id="IPR016162">
    <property type="entry name" value="Ald_DH_N"/>
</dbReference>
<dbReference type="Pfam" id="PF00171">
    <property type="entry name" value="Aldedh"/>
    <property type="match status" value="1"/>
</dbReference>
<dbReference type="GO" id="GO:0004491">
    <property type="term" value="F:methylmalonate-semialdehyde dehydrogenase (acylating, NAD) activity"/>
    <property type="evidence" value="ECO:0007669"/>
    <property type="project" value="UniProtKB-EC"/>
</dbReference>
<dbReference type="PATRIC" id="fig|1461584.3.peg.1118"/>
<gene>
    <name evidence="5" type="primary">mmsA</name>
    <name evidence="5" type="ORF">BN1051_01127</name>
</gene>
<dbReference type="NCBIfam" id="TIGR01722">
    <property type="entry name" value="MMSDH"/>
    <property type="match status" value="1"/>
</dbReference>
<dbReference type="InterPro" id="IPR016163">
    <property type="entry name" value="Ald_DH_C"/>
</dbReference>
<dbReference type="GO" id="GO:0006574">
    <property type="term" value="P:L-valine catabolic process"/>
    <property type="evidence" value="ECO:0007669"/>
    <property type="project" value="TreeGrafter"/>
</dbReference>
<feature type="domain" description="Aldehyde dehydrogenase" evidence="4">
    <location>
        <begin position="40"/>
        <end position="497"/>
    </location>
</feature>
<evidence type="ECO:0000259" key="4">
    <source>
        <dbReference type="Pfam" id="PF00171"/>
    </source>
</evidence>
<dbReference type="FunFam" id="3.40.605.10:FF:000003">
    <property type="entry name" value="Methylmalonate-semialdehyde dehydrogenase [acylating]"/>
    <property type="match status" value="1"/>
</dbReference>
<reference evidence="5" key="1">
    <citation type="submission" date="2014-07" db="EMBL/GenBank/DDBJ databases">
        <authorList>
            <person name="Urmite Genomes Urmite Genomes"/>
        </authorList>
    </citation>
    <scope>NUCLEOTIDE SEQUENCE</scope>
    <source>
        <strain evidence="5">11W110_air</strain>
    </source>
</reference>
<dbReference type="Gene3D" id="3.40.309.10">
    <property type="entry name" value="Aldehyde Dehydrogenase, Chain A, domain 2"/>
    <property type="match status" value="1"/>
</dbReference>
<dbReference type="PANTHER" id="PTHR43866">
    <property type="entry name" value="MALONATE-SEMIALDEHYDE DEHYDROGENASE"/>
    <property type="match status" value="1"/>
</dbReference>
<dbReference type="CDD" id="cd07085">
    <property type="entry name" value="ALDH_F6_MMSDH"/>
    <property type="match status" value="1"/>
</dbReference>
<dbReference type="Gene3D" id="3.40.605.10">
    <property type="entry name" value="Aldehyde Dehydrogenase, Chain A, domain 1"/>
    <property type="match status" value="1"/>
</dbReference>
<protein>
    <recommendedName>
        <fullName evidence="1">methylmalonate-semialdehyde dehydrogenase (CoA acylating)</fullName>
        <ecNumber evidence="1">1.2.1.27</ecNumber>
    </recommendedName>
</protein>
<name>A0A078MNH3_9MICC</name>
<dbReference type="InterPro" id="IPR016160">
    <property type="entry name" value="Ald_DH_CS_CYS"/>
</dbReference>
<dbReference type="PROSITE" id="PS00070">
    <property type="entry name" value="ALDEHYDE_DEHYDR_CYS"/>
    <property type="match status" value="1"/>
</dbReference>
<dbReference type="InterPro" id="IPR010061">
    <property type="entry name" value="MeMal-semiAld_DH"/>
</dbReference>
<evidence type="ECO:0000256" key="1">
    <source>
        <dbReference type="ARBA" id="ARBA00013048"/>
    </source>
</evidence>
<sequence>MSSHQSTGTIDNPQSGAAAAPALAHYVGGRRLEGTSGRFGDVWDPNTGRVQSRVPLASAGEVGAAVDAAAAAQPTWAATNPQKRARILGRFVDLVRADMDNLAALLSAEHGKTLADSRGDIERGLDVVEFAMGAPHLLKGEYSDSVGPGIDTYSMRQPLGVVAGITPFNFPAMIPLWKAGPAIAAGNAFILKPSERDPSVPLRLAELWTEAGLPAGIFNVVNGDKEAVDALLDDPRIQAVGFVGSTPIAQSIYARATANGKRAQCFGGAKNHMLVMPDADLDQVADALIGAGYGSAGERCMAISVAVPVGEATADALVAKLKERVEQLRVGTSTDPDADYGPLVGRDALERVRGYIGIGEEEGAELVVDGRNFSLAGHEEGYFIGPSLFDRVTPEMRIYQEEIFGPVLVVVRAADYEEALRLPSEHRFGNGVTIYTRDGDAARDFASRVNTGMVGINVPIPVPIGYHTFGGWKASGFGDLNQHGPDAFRFYTKTKTVTERWPSGIKDGASFIMPAGDHS</sequence>
<organism evidence="5">
    <name type="scientific">Arthrobacter saudimassiliensis</name>
    <dbReference type="NCBI Taxonomy" id="1461584"/>
    <lineage>
        <taxon>Bacteria</taxon>
        <taxon>Bacillati</taxon>
        <taxon>Actinomycetota</taxon>
        <taxon>Actinomycetes</taxon>
        <taxon>Micrococcales</taxon>
        <taxon>Micrococcaceae</taxon>
        <taxon>Arthrobacter</taxon>
    </lineage>
</organism>
<dbReference type="EC" id="1.2.1.27" evidence="1"/>
<keyword evidence="2" id="KW-0560">Oxidoreductase</keyword>
<dbReference type="GO" id="GO:0006210">
    <property type="term" value="P:thymine catabolic process"/>
    <property type="evidence" value="ECO:0007669"/>
    <property type="project" value="TreeGrafter"/>
</dbReference>
<dbReference type="InterPro" id="IPR015590">
    <property type="entry name" value="Aldehyde_DH_dom"/>
</dbReference>
<keyword evidence="3" id="KW-0520">NAD</keyword>
<dbReference type="InterPro" id="IPR016161">
    <property type="entry name" value="Ald_DH/histidinol_DH"/>
</dbReference>
<evidence type="ECO:0000256" key="3">
    <source>
        <dbReference type="ARBA" id="ARBA00023027"/>
    </source>
</evidence>
<accession>A0A078MNH3</accession>
<evidence type="ECO:0000313" key="5">
    <source>
        <dbReference type="EMBL" id="CEA07804.1"/>
    </source>
</evidence>
<evidence type="ECO:0000256" key="2">
    <source>
        <dbReference type="ARBA" id="ARBA00023002"/>
    </source>
</evidence>
<dbReference type="AlphaFoldDB" id="A0A078MNH3"/>